<gene>
    <name evidence="4" type="primary">LOC111304349</name>
</gene>
<sequence>MGFGVKLWFSFLFTLVIVSSARNTISVSGEEIVLAAEGRSLMASIEDYSEPTANRGHDPLSRTRSSSGINGGGRKGREG</sequence>
<dbReference type="GeneID" id="111304349"/>
<evidence type="ECO:0000256" key="2">
    <source>
        <dbReference type="SAM" id="SignalP"/>
    </source>
</evidence>
<dbReference type="AlphaFoldDB" id="A0A6P5ZV33"/>
<dbReference type="Proteomes" id="UP000515121">
    <property type="component" value="Unplaced"/>
</dbReference>
<evidence type="ECO:0000313" key="4">
    <source>
        <dbReference type="RefSeq" id="XP_022756629.1"/>
    </source>
</evidence>
<dbReference type="KEGG" id="dzi:111304349"/>
<dbReference type="PANTHER" id="PTHR37177:SF4">
    <property type="entry name" value="PROTEIN PSY1"/>
    <property type="match status" value="1"/>
</dbReference>
<dbReference type="OrthoDB" id="1877702at2759"/>
<feature type="signal peptide" evidence="2">
    <location>
        <begin position="1"/>
        <end position="21"/>
    </location>
</feature>
<protein>
    <submittedName>
        <fullName evidence="4">Protein PSY3-like</fullName>
    </submittedName>
</protein>
<dbReference type="PANTHER" id="PTHR37177">
    <property type="entry name" value="PROTEIN PSY1"/>
    <property type="match status" value="1"/>
</dbReference>
<keyword evidence="3" id="KW-1185">Reference proteome</keyword>
<evidence type="ECO:0000256" key="1">
    <source>
        <dbReference type="SAM" id="MobiDB-lite"/>
    </source>
</evidence>
<dbReference type="RefSeq" id="XP_022756629.1">
    <property type="nucleotide sequence ID" value="XM_022900894.1"/>
</dbReference>
<evidence type="ECO:0000313" key="3">
    <source>
        <dbReference type="Proteomes" id="UP000515121"/>
    </source>
</evidence>
<organism evidence="3 4">
    <name type="scientific">Durio zibethinus</name>
    <name type="common">Durian</name>
    <dbReference type="NCBI Taxonomy" id="66656"/>
    <lineage>
        <taxon>Eukaryota</taxon>
        <taxon>Viridiplantae</taxon>
        <taxon>Streptophyta</taxon>
        <taxon>Embryophyta</taxon>
        <taxon>Tracheophyta</taxon>
        <taxon>Spermatophyta</taxon>
        <taxon>Magnoliopsida</taxon>
        <taxon>eudicotyledons</taxon>
        <taxon>Gunneridae</taxon>
        <taxon>Pentapetalae</taxon>
        <taxon>rosids</taxon>
        <taxon>malvids</taxon>
        <taxon>Malvales</taxon>
        <taxon>Malvaceae</taxon>
        <taxon>Helicteroideae</taxon>
        <taxon>Durio</taxon>
    </lineage>
</organism>
<name>A0A6P5ZV33_DURZI</name>
<accession>A0A6P5ZV33</accession>
<keyword evidence="2" id="KW-0732">Signal</keyword>
<proteinExistence type="predicted"/>
<dbReference type="InterPro" id="IPR034430">
    <property type="entry name" value="PSY"/>
</dbReference>
<feature type="chain" id="PRO_5027627076" evidence="2">
    <location>
        <begin position="22"/>
        <end position="79"/>
    </location>
</feature>
<feature type="region of interest" description="Disordered" evidence="1">
    <location>
        <begin position="46"/>
        <end position="79"/>
    </location>
</feature>
<reference evidence="4" key="1">
    <citation type="submission" date="2025-08" db="UniProtKB">
        <authorList>
            <consortium name="RefSeq"/>
        </authorList>
    </citation>
    <scope>IDENTIFICATION</scope>
    <source>
        <tissue evidence="4">Fruit stalk</tissue>
    </source>
</reference>